<feature type="domain" description="CxC2-like cysteine cluster KDZ transposase-associated" evidence="2">
    <location>
        <begin position="212"/>
        <end position="322"/>
    </location>
</feature>
<organism evidence="3 4">
    <name type="scientific">Mycena metata</name>
    <dbReference type="NCBI Taxonomy" id="1033252"/>
    <lineage>
        <taxon>Eukaryota</taxon>
        <taxon>Fungi</taxon>
        <taxon>Dikarya</taxon>
        <taxon>Basidiomycota</taxon>
        <taxon>Agaricomycotina</taxon>
        <taxon>Agaricomycetes</taxon>
        <taxon>Agaricomycetidae</taxon>
        <taxon>Agaricales</taxon>
        <taxon>Marasmiineae</taxon>
        <taxon>Mycenaceae</taxon>
        <taxon>Mycena</taxon>
    </lineage>
</organism>
<evidence type="ECO:0000313" key="3">
    <source>
        <dbReference type="EMBL" id="KAJ7705144.1"/>
    </source>
</evidence>
<dbReference type="Pfam" id="PF18758">
    <property type="entry name" value="KDZ"/>
    <property type="match status" value="1"/>
</dbReference>
<dbReference type="EMBL" id="JARKIB010000478">
    <property type="protein sequence ID" value="KAJ7705144.1"/>
    <property type="molecule type" value="Genomic_DNA"/>
</dbReference>
<name>A0AAD7M813_9AGAR</name>
<evidence type="ECO:0000313" key="4">
    <source>
        <dbReference type="Proteomes" id="UP001215598"/>
    </source>
</evidence>
<proteinExistence type="predicted"/>
<dbReference type="PANTHER" id="PTHR33104:SF2">
    <property type="entry name" value="CXC3 LIKE CYSTEINE CLUSTER DOMAIN-CONTAINING PROTEIN"/>
    <property type="match status" value="1"/>
</dbReference>
<accession>A0AAD7M813</accession>
<reference evidence="3" key="1">
    <citation type="submission" date="2023-03" db="EMBL/GenBank/DDBJ databases">
        <title>Massive genome expansion in bonnet fungi (Mycena s.s.) driven by repeated elements and novel gene families across ecological guilds.</title>
        <authorList>
            <consortium name="Lawrence Berkeley National Laboratory"/>
            <person name="Harder C.B."/>
            <person name="Miyauchi S."/>
            <person name="Viragh M."/>
            <person name="Kuo A."/>
            <person name="Thoen E."/>
            <person name="Andreopoulos B."/>
            <person name="Lu D."/>
            <person name="Skrede I."/>
            <person name="Drula E."/>
            <person name="Henrissat B."/>
            <person name="Morin E."/>
            <person name="Kohler A."/>
            <person name="Barry K."/>
            <person name="LaButti K."/>
            <person name="Morin E."/>
            <person name="Salamov A."/>
            <person name="Lipzen A."/>
            <person name="Mereny Z."/>
            <person name="Hegedus B."/>
            <person name="Baldrian P."/>
            <person name="Stursova M."/>
            <person name="Weitz H."/>
            <person name="Taylor A."/>
            <person name="Grigoriev I.V."/>
            <person name="Nagy L.G."/>
            <person name="Martin F."/>
            <person name="Kauserud H."/>
        </authorList>
    </citation>
    <scope>NUCLEOTIDE SEQUENCE</scope>
    <source>
        <strain evidence="3">CBHHK182m</strain>
    </source>
</reference>
<gene>
    <name evidence="3" type="ORF">B0H16DRAFT_1747395</name>
</gene>
<evidence type="ECO:0000256" key="1">
    <source>
        <dbReference type="SAM" id="MobiDB-lite"/>
    </source>
</evidence>
<feature type="region of interest" description="Disordered" evidence="1">
    <location>
        <begin position="1055"/>
        <end position="1092"/>
    </location>
</feature>
<dbReference type="Pfam" id="PF18803">
    <property type="entry name" value="CxC2"/>
    <property type="match status" value="1"/>
</dbReference>
<dbReference type="Proteomes" id="UP001215598">
    <property type="component" value="Unassembled WGS sequence"/>
</dbReference>
<feature type="compositionally biased region" description="Acidic residues" evidence="1">
    <location>
        <begin position="1079"/>
        <end position="1092"/>
    </location>
</feature>
<evidence type="ECO:0000259" key="2">
    <source>
        <dbReference type="Pfam" id="PF18803"/>
    </source>
</evidence>
<sequence length="1092" mass="123403">MARKRTHAEIGDSAHVRTHVHSFSIAEITGNNIHAPITTFIDRASSDNRWTYRNEIHVDPPSPVKQARAGQLHQAQTRVPLPQPQTDFATINPDRYEIDLDGDDNAFPTRPSTPNLPKYAKPSDPALHRFRALRDIYGANILQRHGTIRAADPDCCRKCKKVTDPEEFCIYRCKQCYGDHMLCGPCMVARHELNPLHKIERWNGRFFEKSSLKSLGLRVQLGHPPGERCCGSVPIHTDFVVIHTNGIHEVMVDACDCADNRLDAGPPEVQMLRAGWFPTTDDKPRTCATLECLDHFRLTTHQAKTTIYDYYATLEKLTDNTGVKPPYRYHAFIRMCREYGHLLMLILAGRLHCGLGVAGTQPGQCTVLCPCCPRPGVNLPDDWEQAPPQYQFLYIMFLAMDACFRLKRRLVSSERKDPSLGSGWSYLVESGPYREYLLTVTDQKEMSTCSGLAALDHVNTKFSRGYAATGVGMGVCARHEFVQPNGVGDLQKGERYANMDWIFVSIMHHLHPQLRKIISYDIVCQWWKNLRSRLKKLPPLVRLHLAMELMCFVIPKMHIHSHTLICQLLFSLNLVPGSAQTDGEGIERPWANIGGVASSTREMGPGSREDTLNSHWGFWNWQKLLGLGKRLRTRADRAREEYSAQLEALTQFSAQQEDRVPVWLAMVQEFEANPDAKNLYATSAKGITESDILLALERDEEEKTKSGQVPTIHSVSPSSFVAAGLEVEDQQRCLRVQVELKKAETTAQQIDLVALRRKLNQSIKRLRTLQATYTPSTIVALAARQNVANDEPPEQTPLFLPSALSTAQRNVEPLKRLAWMEDQLRDGQCTTALVRLRNQLHMKSRLLTYKRIQSRNQGANTRSQTIVARNESKIRLHSEKYQMAWAAKLQLANGDQSKRKDVLRATGELPPLTAEEEGERAARGGENVREVSWIWTAAGTSGTDAELEEALRIEWCKAYARTRRWGEEMQLVTEEVRRLGVTLEYNAREWEERATKVRVGAIVYEDAEAQIAFALKQAAMYRSIAARAVISMTELRMGRGKKRRVAVDVWITEQEQGAEGEAGQAEDETELQDLRGNVSDEEFLLGGGEDDD</sequence>
<comment type="caution">
    <text evidence="3">The sequence shown here is derived from an EMBL/GenBank/DDBJ whole genome shotgun (WGS) entry which is preliminary data.</text>
</comment>
<dbReference type="AlphaFoldDB" id="A0AAD7M813"/>
<dbReference type="PANTHER" id="PTHR33104">
    <property type="entry name" value="SI:DKEY-29D5.2"/>
    <property type="match status" value="1"/>
</dbReference>
<protein>
    <recommendedName>
        <fullName evidence="2">CxC2-like cysteine cluster KDZ transposase-associated domain-containing protein</fullName>
    </recommendedName>
</protein>
<dbReference type="InterPro" id="IPR040521">
    <property type="entry name" value="KDZ"/>
</dbReference>
<dbReference type="InterPro" id="IPR041457">
    <property type="entry name" value="CxC2_KDZ-assoc"/>
</dbReference>
<keyword evidence="4" id="KW-1185">Reference proteome</keyword>